<sequence length="481" mass="48241">MAKTFALFFVSAAIWAQVTVNGPINSGFDGGTFAGRLVLERGPVTNGGTYYAGYAKTFTVSGGTFTASLAPNTGSLPAGTSYKATYYPASGASYVRYWVVPASGPTTIAAIETVIPPTPSFSIAWSQITGAPSFLSDPTTTRGDIITRGASALQRLALGPNTHVLTSNGTDAVWAAPSGGGGLADPGANGIMKRTALNVTAPAVSGTDFAPATSGTSLLKGNGAGGFSAAAASDMPATVVRTDQANTYTTGDQDMSAATALRLPTAAIGTTGGRVRYNATSGRMEWYDAVGAATRAALFLPSGTGPLSSDGTTLTAGTAGPTFGYIAPFPFMASSITMANNATSTTIRAIRVVVPVQTTIQSANVHVGVGNAGDSLVAALYSGDGATRIAHCAIPVAAANAQKCTFTAVTVSPGWYIMAWVGTSATPTILGTGANTNWANAWNGNAPIVGTCAGSLSGLTPPATCTFSGSSQLITALAFTN</sequence>
<evidence type="ECO:0000313" key="1">
    <source>
        <dbReference type="EMBL" id="CAB4184891.1"/>
    </source>
</evidence>
<proteinExistence type="predicted"/>
<gene>
    <name evidence="1" type="ORF">UFOVP1122_43</name>
</gene>
<accession>A0A6J5QU03</accession>
<reference evidence="1" key="1">
    <citation type="submission" date="2020-05" db="EMBL/GenBank/DDBJ databases">
        <authorList>
            <person name="Chiriac C."/>
            <person name="Salcher M."/>
            <person name="Ghai R."/>
            <person name="Kavagutti S V."/>
        </authorList>
    </citation>
    <scope>NUCLEOTIDE SEQUENCE</scope>
</reference>
<dbReference type="EMBL" id="LR797061">
    <property type="protein sequence ID" value="CAB4184891.1"/>
    <property type="molecule type" value="Genomic_DNA"/>
</dbReference>
<organism evidence="1">
    <name type="scientific">uncultured Caudovirales phage</name>
    <dbReference type="NCBI Taxonomy" id="2100421"/>
    <lineage>
        <taxon>Viruses</taxon>
        <taxon>Duplodnaviria</taxon>
        <taxon>Heunggongvirae</taxon>
        <taxon>Uroviricota</taxon>
        <taxon>Caudoviricetes</taxon>
        <taxon>Peduoviridae</taxon>
        <taxon>Maltschvirus</taxon>
        <taxon>Maltschvirus maltsch</taxon>
    </lineage>
</organism>
<name>A0A6J5QU03_9CAUD</name>
<protein>
    <submittedName>
        <fullName evidence="1">Uncharacterized protein</fullName>
    </submittedName>
</protein>